<accession>A0ACB7YST4</accession>
<evidence type="ECO:0000313" key="2">
    <source>
        <dbReference type="Proteomes" id="UP000828048"/>
    </source>
</evidence>
<name>A0ACB7YST4_9ERIC</name>
<proteinExistence type="predicted"/>
<comment type="caution">
    <text evidence="1">The sequence shown here is derived from an EMBL/GenBank/DDBJ whole genome shotgun (WGS) entry which is preliminary data.</text>
</comment>
<sequence>MVPASLRKVHIPVISRSPTKPQMLPQCHSTTTSSLAVEPLAATLSKRATVLLLERGGSPYGNPNISSIASFAANLADVSPSSPAQAFVSTDGVFNTRARVLGGGTRAGWDPKLVEESYEWVEKKIVFRPAMLQWQSAVRDGLLEAGVLPDNGYTFEHIYRD</sequence>
<protein>
    <submittedName>
        <fullName evidence="1">Uncharacterized protein</fullName>
    </submittedName>
</protein>
<gene>
    <name evidence="1" type="ORF">Vadar_034116</name>
</gene>
<evidence type="ECO:0000313" key="1">
    <source>
        <dbReference type="EMBL" id="KAH7856227.1"/>
    </source>
</evidence>
<dbReference type="Proteomes" id="UP000828048">
    <property type="component" value="Chromosome 11"/>
</dbReference>
<organism evidence="1 2">
    <name type="scientific">Vaccinium darrowii</name>
    <dbReference type="NCBI Taxonomy" id="229202"/>
    <lineage>
        <taxon>Eukaryota</taxon>
        <taxon>Viridiplantae</taxon>
        <taxon>Streptophyta</taxon>
        <taxon>Embryophyta</taxon>
        <taxon>Tracheophyta</taxon>
        <taxon>Spermatophyta</taxon>
        <taxon>Magnoliopsida</taxon>
        <taxon>eudicotyledons</taxon>
        <taxon>Gunneridae</taxon>
        <taxon>Pentapetalae</taxon>
        <taxon>asterids</taxon>
        <taxon>Ericales</taxon>
        <taxon>Ericaceae</taxon>
        <taxon>Vaccinioideae</taxon>
        <taxon>Vaccinieae</taxon>
        <taxon>Vaccinium</taxon>
    </lineage>
</organism>
<dbReference type="EMBL" id="CM037161">
    <property type="protein sequence ID" value="KAH7856227.1"/>
    <property type="molecule type" value="Genomic_DNA"/>
</dbReference>
<keyword evidence="2" id="KW-1185">Reference proteome</keyword>
<reference evidence="1 2" key="1">
    <citation type="journal article" date="2021" name="Hortic Res">
        <title>High-quality reference genome and annotation aids understanding of berry development for evergreen blueberry (Vaccinium darrowii).</title>
        <authorList>
            <person name="Yu J."/>
            <person name="Hulse-Kemp A.M."/>
            <person name="Babiker E."/>
            <person name="Staton M."/>
        </authorList>
    </citation>
    <scope>NUCLEOTIDE SEQUENCE [LARGE SCALE GENOMIC DNA]</scope>
    <source>
        <strain evidence="2">cv. NJ 8807/NJ 8810</strain>
        <tissue evidence="1">Young leaf</tissue>
    </source>
</reference>